<dbReference type="PANTHER" id="PTHR28208:SF1">
    <property type="entry name" value="FILAMENT ORGANIZATION PROTEIN APP1-LIKE, PUTATIVE (AFU_ORTHOLOGUE AFUA_1G06650)-RELATED"/>
    <property type="match status" value="1"/>
</dbReference>
<evidence type="ECO:0000313" key="4">
    <source>
        <dbReference type="Proteomes" id="UP000033710"/>
    </source>
</evidence>
<dbReference type="OrthoDB" id="414243at2759"/>
<dbReference type="EMBL" id="AXCR01000007">
    <property type="protein sequence ID" value="KJR85001.1"/>
    <property type="molecule type" value="Genomic_DNA"/>
</dbReference>
<accession>A0A0F2MA18</accession>
<feature type="compositionally biased region" description="Low complexity" evidence="1">
    <location>
        <begin position="1"/>
        <end position="10"/>
    </location>
</feature>
<dbReference type="GO" id="GO:0008195">
    <property type="term" value="F:phosphatidate phosphatase activity"/>
    <property type="evidence" value="ECO:0007669"/>
    <property type="project" value="InterPro"/>
</dbReference>
<organism evidence="3 4">
    <name type="scientific">Sporothrix schenckii 1099-18</name>
    <dbReference type="NCBI Taxonomy" id="1397361"/>
    <lineage>
        <taxon>Eukaryota</taxon>
        <taxon>Fungi</taxon>
        <taxon>Dikarya</taxon>
        <taxon>Ascomycota</taxon>
        <taxon>Pezizomycotina</taxon>
        <taxon>Sordariomycetes</taxon>
        <taxon>Sordariomycetidae</taxon>
        <taxon>Ophiostomatales</taxon>
        <taxon>Ophiostomataceae</taxon>
        <taxon>Sporothrix</taxon>
    </lineage>
</organism>
<dbReference type="InterPro" id="IPR052935">
    <property type="entry name" value="Mg2+_PAP"/>
</dbReference>
<dbReference type="AlphaFoldDB" id="A0A0F2MA18"/>
<dbReference type="Pfam" id="PF09949">
    <property type="entry name" value="APP1_cat"/>
    <property type="match status" value="1"/>
</dbReference>
<evidence type="ECO:0000313" key="3">
    <source>
        <dbReference type="EMBL" id="KJR85001.1"/>
    </source>
</evidence>
<dbReference type="PANTHER" id="PTHR28208">
    <property type="entry name" value="PHOSPHATIDATE PHOSPHATASE APP1"/>
    <property type="match status" value="1"/>
</dbReference>
<comment type="caution">
    <text evidence="3">The sequence shown here is derived from an EMBL/GenBank/DDBJ whole genome shotgun (WGS) entry which is preliminary data.</text>
</comment>
<dbReference type="KEGG" id="ssck:SPSK_09105"/>
<reference evidence="3 4" key="2">
    <citation type="journal article" date="2015" name="Eukaryot. Cell">
        <title>Asexual propagation of a virulent clone complex in a human and feline outbreak of sporotrichosis.</title>
        <authorList>
            <person name="Teixeira Mde M."/>
            <person name="Rodrigues A.M."/>
            <person name="Tsui C.K."/>
            <person name="de Almeida L.G."/>
            <person name="Van Diepeningen A.D."/>
            <person name="van den Ende B.G."/>
            <person name="Fernandes G.F."/>
            <person name="Kano R."/>
            <person name="Hamelin R.C."/>
            <person name="Lopes-Bezerra L.M."/>
            <person name="Vasconcelos A.T."/>
            <person name="de Hoog S."/>
            <person name="de Camargo Z.P."/>
            <person name="Felipe M.S."/>
        </authorList>
    </citation>
    <scope>NUCLEOTIDE SEQUENCE [LARGE SCALE GENOMIC DNA]</scope>
    <source>
        <strain evidence="3 4">1099-18</strain>
    </source>
</reference>
<dbReference type="VEuPathDB" id="FungiDB:SPSK_09105"/>
<feature type="domain" description="Phosphatidate phosphatase APP1 catalytic" evidence="2">
    <location>
        <begin position="291"/>
        <end position="444"/>
    </location>
</feature>
<dbReference type="GeneID" id="27670961"/>
<gene>
    <name evidence="3" type="ORF">SPSK_09105</name>
</gene>
<dbReference type="Proteomes" id="UP000033710">
    <property type="component" value="Unassembled WGS sequence"/>
</dbReference>
<proteinExistence type="predicted"/>
<dbReference type="InterPro" id="IPR019236">
    <property type="entry name" value="APP1_cat"/>
</dbReference>
<sequence length="524" mass="56235">MSSSTSASDGDQSKRQALTDAASRAVHRLSAAAEAEIAEIAKRHHPSAANAYRLQLLTRQQRQFADLEAALPDRSSAWGFTGGAEDGAPLSLRPSALLASGGRLLQSVSKASAQSSRVADLLSYLGKRNPAPQPITDKDCVWMLDNVAFVDAATGDYQAEYVVAVMAQHPTCKVVDAVRAVADTLGRGAVDDAALKTIEERIVPFLQDILPGRQVAALHGEDWRLLFSPGGRNGLSSDVRRLPGAKPGALVPTRAEVPAGVNGMLEMQTFYTAKTNGAGDASHASPRERQWGVISDIDDTIKLTQTSDPIGILQKTFVDPATPIEGMPPLYQYIQARMGDAAPFFYLSASPYNLYPFLHGFRRQFYPHGMLVLRDATIMSVSGLLSTLTLGTQAYKVDRMHKIHGWLPDTTFVCIGDSTQSDPEAYGEIYRTFPGWVGLILIRKVTDIAALGMEEKNDPDRFDKAFDGVPKDKWHVFEHPHECYALVQQAVGTGTAAEAVAAAAAAAAEATTSAPATASAGDDE</sequence>
<name>A0A0F2MA18_SPOSC</name>
<reference evidence="3 4" key="1">
    <citation type="journal article" date="2014" name="BMC Genomics">
        <title>Comparative genomics of the major fungal agents of human and animal Sporotrichosis: Sporothrix schenckii and Sporothrix brasiliensis.</title>
        <authorList>
            <person name="Teixeira M.M."/>
            <person name="de Almeida L.G."/>
            <person name="Kubitschek-Barreira P."/>
            <person name="Alves F.L."/>
            <person name="Kioshima E.S."/>
            <person name="Abadio A.K."/>
            <person name="Fernandes L."/>
            <person name="Derengowski L.S."/>
            <person name="Ferreira K.S."/>
            <person name="Souza R.C."/>
            <person name="Ruiz J.C."/>
            <person name="de Andrade N.C."/>
            <person name="Paes H.C."/>
            <person name="Nicola A.M."/>
            <person name="Albuquerque P."/>
            <person name="Gerber A.L."/>
            <person name="Martins V.P."/>
            <person name="Peconick L.D."/>
            <person name="Neto A.V."/>
            <person name="Chaucanez C.B."/>
            <person name="Silva P.A."/>
            <person name="Cunha O.L."/>
            <person name="de Oliveira F.F."/>
            <person name="dos Santos T.C."/>
            <person name="Barros A.L."/>
            <person name="Soares M.A."/>
            <person name="de Oliveira L.M."/>
            <person name="Marini M.M."/>
            <person name="Villalobos-Duno H."/>
            <person name="Cunha M.M."/>
            <person name="de Hoog S."/>
            <person name="da Silveira J.F."/>
            <person name="Henrissat B."/>
            <person name="Nino-Vega G.A."/>
            <person name="Cisalpino P.S."/>
            <person name="Mora-Montes H.M."/>
            <person name="Almeida S.R."/>
            <person name="Stajich J.E."/>
            <person name="Lopes-Bezerra L.M."/>
            <person name="Vasconcelos A.T."/>
            <person name="Felipe M.S."/>
        </authorList>
    </citation>
    <scope>NUCLEOTIDE SEQUENCE [LARGE SCALE GENOMIC DNA]</scope>
    <source>
        <strain evidence="3 4">1099-18</strain>
    </source>
</reference>
<evidence type="ECO:0000259" key="2">
    <source>
        <dbReference type="Pfam" id="PF09949"/>
    </source>
</evidence>
<dbReference type="RefSeq" id="XP_016587677.1">
    <property type="nucleotide sequence ID" value="XM_016735684.1"/>
</dbReference>
<feature type="region of interest" description="Disordered" evidence="1">
    <location>
        <begin position="1"/>
        <end position="22"/>
    </location>
</feature>
<dbReference type="GO" id="GO:0030479">
    <property type="term" value="C:actin cortical patch"/>
    <property type="evidence" value="ECO:0007669"/>
    <property type="project" value="TreeGrafter"/>
</dbReference>
<protein>
    <submittedName>
        <fullName evidence="3">Actin filament organization protein app1</fullName>
    </submittedName>
</protein>
<evidence type="ECO:0000256" key="1">
    <source>
        <dbReference type="SAM" id="MobiDB-lite"/>
    </source>
</evidence>